<name>A0A6N6MSG7_9HYPH</name>
<dbReference type="Proteomes" id="UP000441523">
    <property type="component" value="Unassembled WGS sequence"/>
</dbReference>
<evidence type="ECO:0000313" key="3">
    <source>
        <dbReference type="Proteomes" id="UP000441523"/>
    </source>
</evidence>
<reference evidence="2 3" key="1">
    <citation type="submission" date="2019-09" db="EMBL/GenBank/DDBJ databases">
        <title>YIM 132548 draft genome.</title>
        <authorList>
            <person name="Jiang L."/>
        </authorList>
    </citation>
    <scope>NUCLEOTIDE SEQUENCE [LARGE SCALE GENOMIC DNA]</scope>
    <source>
        <strain evidence="2 3">YIM 132548</strain>
    </source>
</reference>
<sequence>MTLRNLAARILAAALLVAGAVPALAQGIDSRHSPFPPSAYSGFAGPSSPRFALLPLTQDRPAPAYRFSGQHAGGPADALRR</sequence>
<feature type="signal peptide" evidence="1">
    <location>
        <begin position="1"/>
        <end position="25"/>
    </location>
</feature>
<keyword evidence="3" id="KW-1185">Reference proteome</keyword>
<accession>A0A6N6MSG7</accession>
<dbReference type="RefSeq" id="WP_150964114.1">
    <property type="nucleotide sequence ID" value="NZ_VZZJ01000009.1"/>
</dbReference>
<organism evidence="2 3">
    <name type="scientific">Methylobacterium planeticum</name>
    <dbReference type="NCBI Taxonomy" id="2615211"/>
    <lineage>
        <taxon>Bacteria</taxon>
        <taxon>Pseudomonadati</taxon>
        <taxon>Pseudomonadota</taxon>
        <taxon>Alphaproteobacteria</taxon>
        <taxon>Hyphomicrobiales</taxon>
        <taxon>Methylobacteriaceae</taxon>
        <taxon>Methylobacterium</taxon>
    </lineage>
</organism>
<comment type="caution">
    <text evidence="2">The sequence shown here is derived from an EMBL/GenBank/DDBJ whole genome shotgun (WGS) entry which is preliminary data.</text>
</comment>
<dbReference type="AlphaFoldDB" id="A0A6N6MSG7"/>
<keyword evidence="1" id="KW-0732">Signal</keyword>
<feature type="chain" id="PRO_5027029598" evidence="1">
    <location>
        <begin position="26"/>
        <end position="81"/>
    </location>
</feature>
<evidence type="ECO:0000313" key="2">
    <source>
        <dbReference type="EMBL" id="KAB1073284.1"/>
    </source>
</evidence>
<evidence type="ECO:0000256" key="1">
    <source>
        <dbReference type="SAM" id="SignalP"/>
    </source>
</evidence>
<gene>
    <name evidence="2" type="ORF">F6X51_13200</name>
</gene>
<proteinExistence type="predicted"/>
<dbReference type="EMBL" id="VZZJ01000009">
    <property type="protein sequence ID" value="KAB1073284.1"/>
    <property type="molecule type" value="Genomic_DNA"/>
</dbReference>
<protein>
    <submittedName>
        <fullName evidence="2">Uncharacterized protein</fullName>
    </submittedName>
</protein>